<dbReference type="Proteomes" id="UP001335648">
    <property type="component" value="Unassembled WGS sequence"/>
</dbReference>
<reference evidence="2 3" key="1">
    <citation type="journal article" date="2023" name="Mol. Biol. Evol.">
        <title>Genomics of Secondarily Temperate Adaptation in the Only Non-Antarctic Icefish.</title>
        <authorList>
            <person name="Rivera-Colon A.G."/>
            <person name="Rayamajhi N."/>
            <person name="Minhas B.F."/>
            <person name="Madrigal G."/>
            <person name="Bilyk K.T."/>
            <person name="Yoon V."/>
            <person name="Hune M."/>
            <person name="Gregory S."/>
            <person name="Cheng C.H.C."/>
            <person name="Catchen J.M."/>
        </authorList>
    </citation>
    <scope>NUCLEOTIDE SEQUENCE [LARGE SCALE GENOMIC DNA]</scope>
    <source>
        <strain evidence="2">JC2023a</strain>
    </source>
</reference>
<feature type="region of interest" description="Disordered" evidence="1">
    <location>
        <begin position="1"/>
        <end position="30"/>
    </location>
</feature>
<evidence type="ECO:0000256" key="1">
    <source>
        <dbReference type="SAM" id="MobiDB-lite"/>
    </source>
</evidence>
<protein>
    <submittedName>
        <fullName evidence="2">Uncharacterized protein</fullName>
    </submittedName>
</protein>
<name>A0AAN8HGE4_9TELE</name>
<dbReference type="EMBL" id="JAULUE010002046">
    <property type="protein sequence ID" value="KAK5915334.1"/>
    <property type="molecule type" value="Genomic_DNA"/>
</dbReference>
<keyword evidence="3" id="KW-1185">Reference proteome</keyword>
<proteinExistence type="predicted"/>
<sequence length="73" mass="7972">MSMTHGSDLFSVSRSSRPLQDTRSSTLDTQVAGPLRLVAGEMASRTSFILAQGERDCQPAKQYDVVVPRDGKM</sequence>
<comment type="caution">
    <text evidence="2">The sequence shown here is derived from an EMBL/GenBank/DDBJ whole genome shotgun (WGS) entry which is preliminary data.</text>
</comment>
<accession>A0AAN8HGE4</accession>
<dbReference type="AlphaFoldDB" id="A0AAN8HGE4"/>
<feature type="compositionally biased region" description="Polar residues" evidence="1">
    <location>
        <begin position="1"/>
        <end position="29"/>
    </location>
</feature>
<organism evidence="2 3">
    <name type="scientific">Champsocephalus esox</name>
    <name type="common">pike icefish</name>
    <dbReference type="NCBI Taxonomy" id="159716"/>
    <lineage>
        <taxon>Eukaryota</taxon>
        <taxon>Metazoa</taxon>
        <taxon>Chordata</taxon>
        <taxon>Craniata</taxon>
        <taxon>Vertebrata</taxon>
        <taxon>Euteleostomi</taxon>
        <taxon>Actinopterygii</taxon>
        <taxon>Neopterygii</taxon>
        <taxon>Teleostei</taxon>
        <taxon>Neoteleostei</taxon>
        <taxon>Acanthomorphata</taxon>
        <taxon>Eupercaria</taxon>
        <taxon>Perciformes</taxon>
        <taxon>Notothenioidei</taxon>
        <taxon>Channichthyidae</taxon>
        <taxon>Champsocephalus</taxon>
    </lineage>
</organism>
<evidence type="ECO:0000313" key="3">
    <source>
        <dbReference type="Proteomes" id="UP001335648"/>
    </source>
</evidence>
<evidence type="ECO:0000313" key="2">
    <source>
        <dbReference type="EMBL" id="KAK5915334.1"/>
    </source>
</evidence>
<gene>
    <name evidence="2" type="ORF">CesoFtcFv8_000932</name>
</gene>